<dbReference type="Proteomes" id="UP001597120">
    <property type="component" value="Unassembled WGS sequence"/>
</dbReference>
<evidence type="ECO:0000313" key="1">
    <source>
        <dbReference type="EMBL" id="MFD0871263.1"/>
    </source>
</evidence>
<organism evidence="1 2">
    <name type="scientific">Paenibacillus residui</name>
    <dbReference type="NCBI Taxonomy" id="629724"/>
    <lineage>
        <taxon>Bacteria</taxon>
        <taxon>Bacillati</taxon>
        <taxon>Bacillota</taxon>
        <taxon>Bacilli</taxon>
        <taxon>Bacillales</taxon>
        <taxon>Paenibacillaceae</taxon>
        <taxon>Paenibacillus</taxon>
    </lineage>
</organism>
<accession>A0ABW3DG19</accession>
<keyword evidence="2" id="KW-1185">Reference proteome</keyword>
<protein>
    <submittedName>
        <fullName evidence="1">MmcQ/YjbR family DNA-binding protein</fullName>
    </submittedName>
</protein>
<keyword evidence="1" id="KW-0238">DNA-binding</keyword>
<proteinExistence type="predicted"/>
<dbReference type="GO" id="GO:0003677">
    <property type="term" value="F:DNA binding"/>
    <property type="evidence" value="ECO:0007669"/>
    <property type="project" value="UniProtKB-KW"/>
</dbReference>
<gene>
    <name evidence="1" type="ORF">ACFQ03_19140</name>
</gene>
<comment type="caution">
    <text evidence="1">The sequence shown here is derived from an EMBL/GenBank/DDBJ whole genome shotgun (WGS) entry which is preliminary data.</text>
</comment>
<dbReference type="InterPro" id="IPR058532">
    <property type="entry name" value="YjbR/MT2646/Rv2570-like"/>
</dbReference>
<dbReference type="SUPFAM" id="SSF142906">
    <property type="entry name" value="YjbR-like"/>
    <property type="match status" value="1"/>
</dbReference>
<dbReference type="EMBL" id="JBHTIU010000075">
    <property type="protein sequence ID" value="MFD0871263.1"/>
    <property type="molecule type" value="Genomic_DNA"/>
</dbReference>
<reference evidence="2" key="1">
    <citation type="journal article" date="2019" name="Int. J. Syst. Evol. Microbiol.">
        <title>The Global Catalogue of Microorganisms (GCM) 10K type strain sequencing project: providing services to taxonomists for standard genome sequencing and annotation.</title>
        <authorList>
            <consortium name="The Broad Institute Genomics Platform"/>
            <consortium name="The Broad Institute Genome Sequencing Center for Infectious Disease"/>
            <person name="Wu L."/>
            <person name="Ma J."/>
        </authorList>
    </citation>
    <scope>NUCLEOTIDE SEQUENCE [LARGE SCALE GENOMIC DNA]</scope>
    <source>
        <strain evidence="2">CCUG 57263</strain>
    </source>
</reference>
<name>A0ABW3DG19_9BACL</name>
<dbReference type="RefSeq" id="WP_379290213.1">
    <property type="nucleotide sequence ID" value="NZ_JBHTIU010000075.1"/>
</dbReference>
<dbReference type="Pfam" id="PF04237">
    <property type="entry name" value="YjbR"/>
    <property type="match status" value="1"/>
</dbReference>
<dbReference type="InterPro" id="IPR038056">
    <property type="entry name" value="YjbR-like_sf"/>
</dbReference>
<dbReference type="Gene3D" id="3.90.1150.30">
    <property type="match status" value="1"/>
</dbReference>
<sequence>MHEPKSLKSEQGIEMLKQVRKLCASLPEVEEIIDGFGHTTFKVRGKSFIIMGENEGPAGLSFKSDRENQELLLHQGRFFKTPYIGHHGWVSIKADQPLDWGELGELLREAYMRAAPKRLVKLLQEQE</sequence>
<evidence type="ECO:0000313" key="2">
    <source>
        <dbReference type="Proteomes" id="UP001597120"/>
    </source>
</evidence>